<dbReference type="EMBL" id="BMAW01032178">
    <property type="protein sequence ID" value="GFU24381.1"/>
    <property type="molecule type" value="Genomic_DNA"/>
</dbReference>
<evidence type="ECO:0000313" key="3">
    <source>
        <dbReference type="Proteomes" id="UP000887013"/>
    </source>
</evidence>
<dbReference type="EMBL" id="BMAW01086470">
    <property type="protein sequence ID" value="GFU47479.1"/>
    <property type="molecule type" value="Genomic_DNA"/>
</dbReference>
<comment type="caution">
    <text evidence="2">The sequence shown here is derived from an EMBL/GenBank/DDBJ whole genome shotgun (WGS) entry which is preliminary data.</text>
</comment>
<organism evidence="2 3">
    <name type="scientific">Nephila pilipes</name>
    <name type="common">Giant wood spider</name>
    <name type="synonym">Nephila maculata</name>
    <dbReference type="NCBI Taxonomy" id="299642"/>
    <lineage>
        <taxon>Eukaryota</taxon>
        <taxon>Metazoa</taxon>
        <taxon>Ecdysozoa</taxon>
        <taxon>Arthropoda</taxon>
        <taxon>Chelicerata</taxon>
        <taxon>Arachnida</taxon>
        <taxon>Araneae</taxon>
        <taxon>Araneomorphae</taxon>
        <taxon>Entelegynae</taxon>
        <taxon>Araneoidea</taxon>
        <taxon>Nephilidae</taxon>
        <taxon>Nephila</taxon>
    </lineage>
</organism>
<dbReference type="OrthoDB" id="6415840at2759"/>
<dbReference type="AlphaFoldDB" id="A0A8X6QV80"/>
<reference evidence="2" key="1">
    <citation type="submission" date="2020-08" db="EMBL/GenBank/DDBJ databases">
        <title>Multicomponent nature underlies the extraordinary mechanical properties of spider dragline silk.</title>
        <authorList>
            <person name="Kono N."/>
            <person name="Nakamura H."/>
            <person name="Mori M."/>
            <person name="Yoshida Y."/>
            <person name="Ohtoshi R."/>
            <person name="Malay A.D."/>
            <person name="Moran D.A.P."/>
            <person name="Tomita M."/>
            <person name="Numata K."/>
            <person name="Arakawa K."/>
        </authorList>
    </citation>
    <scope>NUCLEOTIDE SEQUENCE</scope>
</reference>
<protein>
    <submittedName>
        <fullName evidence="2">Uncharacterized protein</fullName>
    </submittedName>
</protein>
<evidence type="ECO:0000313" key="1">
    <source>
        <dbReference type="EMBL" id="GFU24381.1"/>
    </source>
</evidence>
<accession>A0A8X6QV80</accession>
<evidence type="ECO:0000313" key="2">
    <source>
        <dbReference type="EMBL" id="GFU47479.1"/>
    </source>
</evidence>
<dbReference type="Proteomes" id="UP000887013">
    <property type="component" value="Unassembled WGS sequence"/>
</dbReference>
<gene>
    <name evidence="1" type="ORF">NPIL_166131</name>
    <name evidence="2" type="ORF">NPIL_644231</name>
</gene>
<keyword evidence="3" id="KW-1185">Reference proteome</keyword>
<proteinExistence type="predicted"/>
<name>A0A8X6QV80_NEPPI</name>
<sequence>SALKIADVVNASVYEDLFQESVYGESVAELRTLNNQLYSFIINRGLDSIKEQSH</sequence>
<feature type="non-terminal residue" evidence="2">
    <location>
        <position position="1"/>
    </location>
</feature>